<keyword evidence="9" id="KW-0677">Repeat</keyword>
<dbReference type="FunFam" id="2.60.40.420:FF:000096">
    <property type="entry name" value="Multicopper oxidase"/>
    <property type="match status" value="1"/>
</dbReference>
<evidence type="ECO:0000256" key="2">
    <source>
        <dbReference type="ARBA" id="ARBA00001935"/>
    </source>
</evidence>
<dbReference type="EC" id="1.10.3.2" evidence="6"/>
<dbReference type="Gene3D" id="2.60.40.420">
    <property type="entry name" value="Cupredoxins - blue copper proteins"/>
    <property type="match status" value="3"/>
</dbReference>
<dbReference type="GO" id="GO:0005507">
    <property type="term" value="F:copper ion binding"/>
    <property type="evidence" value="ECO:0007669"/>
    <property type="project" value="InterPro"/>
</dbReference>
<dbReference type="InterPro" id="IPR011707">
    <property type="entry name" value="Cu-oxidase-like_N"/>
</dbReference>
<evidence type="ECO:0000256" key="13">
    <source>
        <dbReference type="ARBA" id="ARBA00023185"/>
    </source>
</evidence>
<organism evidence="17 18">
    <name type="scientific">Hyphodiscus hymeniophilus</name>
    <dbReference type="NCBI Taxonomy" id="353542"/>
    <lineage>
        <taxon>Eukaryota</taxon>
        <taxon>Fungi</taxon>
        <taxon>Dikarya</taxon>
        <taxon>Ascomycota</taxon>
        <taxon>Pezizomycotina</taxon>
        <taxon>Leotiomycetes</taxon>
        <taxon>Helotiales</taxon>
        <taxon>Hyphodiscaceae</taxon>
        <taxon>Hyphodiscus</taxon>
    </lineage>
</organism>
<dbReference type="SUPFAM" id="SSF49503">
    <property type="entry name" value="Cupredoxins"/>
    <property type="match status" value="3"/>
</dbReference>
<dbReference type="InterPro" id="IPR008972">
    <property type="entry name" value="Cupredoxin"/>
</dbReference>
<dbReference type="PANTHER" id="PTHR11709:SF145">
    <property type="entry name" value="LCC1"/>
    <property type="match status" value="1"/>
</dbReference>
<dbReference type="InterPro" id="IPR002355">
    <property type="entry name" value="Cu_oxidase_Cu_BS"/>
</dbReference>
<feature type="domain" description="Plastocyanin-like" evidence="15">
    <location>
        <begin position="453"/>
        <end position="572"/>
    </location>
</feature>
<keyword evidence="18" id="KW-1185">Reference proteome</keyword>
<comment type="function">
    <text evidence="3">Lignin degradation and detoxification of lignin-derived products.</text>
</comment>
<evidence type="ECO:0000259" key="15">
    <source>
        <dbReference type="Pfam" id="PF07731"/>
    </source>
</evidence>
<dbReference type="PROSITE" id="PS00079">
    <property type="entry name" value="MULTICOPPER_OXIDASE1"/>
    <property type="match status" value="1"/>
</dbReference>
<feature type="domain" description="Plastocyanin-like" evidence="16">
    <location>
        <begin position="99"/>
        <end position="209"/>
    </location>
</feature>
<dbReference type="Pfam" id="PF07731">
    <property type="entry name" value="Cu-oxidase_2"/>
    <property type="match status" value="1"/>
</dbReference>
<comment type="similarity">
    <text evidence="5">Belongs to the multicopper oxidase family.</text>
</comment>
<evidence type="ECO:0000256" key="8">
    <source>
        <dbReference type="ARBA" id="ARBA00022723"/>
    </source>
</evidence>
<keyword evidence="8" id="KW-0479">Metal-binding</keyword>
<dbReference type="Proteomes" id="UP000785200">
    <property type="component" value="Unassembled WGS sequence"/>
</dbReference>
<dbReference type="EMBL" id="VNKQ01000006">
    <property type="protein sequence ID" value="KAG0650232.1"/>
    <property type="molecule type" value="Genomic_DNA"/>
</dbReference>
<name>A0A9P7AYH2_9HELO</name>
<evidence type="ECO:0000256" key="4">
    <source>
        <dbReference type="ARBA" id="ARBA00004613"/>
    </source>
</evidence>
<dbReference type="FunFam" id="2.60.40.420:FF:000021">
    <property type="entry name" value="Extracellular dihydrogeodin oxidase/laccase"/>
    <property type="match status" value="1"/>
</dbReference>
<dbReference type="CDD" id="cd13880">
    <property type="entry name" value="CuRO_2_MaLCC_like"/>
    <property type="match status" value="1"/>
</dbReference>
<dbReference type="InterPro" id="IPR045087">
    <property type="entry name" value="Cu-oxidase_fam"/>
</dbReference>
<proteinExistence type="inferred from homology"/>
<evidence type="ECO:0000256" key="7">
    <source>
        <dbReference type="ARBA" id="ARBA00022525"/>
    </source>
</evidence>
<keyword evidence="13" id="KW-0439">Lignin degradation</keyword>
<accession>A0A9P7AYH2</accession>
<evidence type="ECO:0000256" key="3">
    <source>
        <dbReference type="ARBA" id="ARBA00002075"/>
    </source>
</evidence>
<keyword evidence="7" id="KW-0964">Secreted</keyword>
<evidence type="ECO:0000256" key="11">
    <source>
        <dbReference type="ARBA" id="ARBA00023008"/>
    </source>
</evidence>
<comment type="caution">
    <text evidence="17">The sequence shown here is derived from an EMBL/GenBank/DDBJ whole genome shotgun (WGS) entry which is preliminary data.</text>
</comment>
<evidence type="ECO:0000313" key="17">
    <source>
        <dbReference type="EMBL" id="KAG0650232.1"/>
    </source>
</evidence>
<evidence type="ECO:0000256" key="6">
    <source>
        <dbReference type="ARBA" id="ARBA00012297"/>
    </source>
</evidence>
<dbReference type="OrthoDB" id="2121828at2759"/>
<dbReference type="CDD" id="cd13854">
    <property type="entry name" value="CuRO_1_MaLCC_like"/>
    <property type="match status" value="1"/>
</dbReference>
<keyword evidence="12" id="KW-0325">Glycoprotein</keyword>
<comment type="catalytic activity">
    <reaction evidence="1">
        <text>4 hydroquinone + O2 = 4 benzosemiquinone + 2 H2O</text>
        <dbReference type="Rhea" id="RHEA:11276"/>
        <dbReference type="ChEBI" id="CHEBI:15377"/>
        <dbReference type="ChEBI" id="CHEBI:15379"/>
        <dbReference type="ChEBI" id="CHEBI:17594"/>
        <dbReference type="ChEBI" id="CHEBI:17977"/>
        <dbReference type="EC" id="1.10.3.2"/>
    </reaction>
</comment>
<gene>
    <name evidence="17" type="ORF">D0Z07_3298</name>
</gene>
<dbReference type="InterPro" id="IPR001117">
    <property type="entry name" value="Cu-oxidase_2nd"/>
</dbReference>
<evidence type="ECO:0000256" key="10">
    <source>
        <dbReference type="ARBA" id="ARBA00023002"/>
    </source>
</evidence>
<feature type="domain" description="Plastocyanin-like" evidence="14">
    <location>
        <begin position="220"/>
        <end position="381"/>
    </location>
</feature>
<evidence type="ECO:0000313" key="18">
    <source>
        <dbReference type="Proteomes" id="UP000785200"/>
    </source>
</evidence>
<dbReference type="GO" id="GO:0052716">
    <property type="term" value="F:hydroquinone:oxygen oxidoreductase activity"/>
    <property type="evidence" value="ECO:0007669"/>
    <property type="project" value="UniProtKB-EC"/>
</dbReference>
<dbReference type="PROSITE" id="PS00080">
    <property type="entry name" value="MULTICOPPER_OXIDASE2"/>
    <property type="match status" value="1"/>
</dbReference>
<keyword evidence="10" id="KW-0560">Oxidoreductase</keyword>
<evidence type="ECO:0000256" key="5">
    <source>
        <dbReference type="ARBA" id="ARBA00010609"/>
    </source>
</evidence>
<comment type="subcellular location">
    <subcellularLocation>
        <location evidence="4">Secreted</location>
    </subcellularLocation>
</comment>
<evidence type="ECO:0000256" key="12">
    <source>
        <dbReference type="ARBA" id="ARBA00023180"/>
    </source>
</evidence>
<dbReference type="Pfam" id="PF07732">
    <property type="entry name" value="Cu-oxidase_3"/>
    <property type="match status" value="1"/>
</dbReference>
<evidence type="ECO:0000259" key="16">
    <source>
        <dbReference type="Pfam" id="PF07732"/>
    </source>
</evidence>
<dbReference type="InterPro" id="IPR011706">
    <property type="entry name" value="Cu-oxidase_C"/>
</dbReference>
<dbReference type="Pfam" id="PF00394">
    <property type="entry name" value="Cu-oxidase"/>
    <property type="match status" value="1"/>
</dbReference>
<protein>
    <recommendedName>
        <fullName evidence="6">laccase</fullName>
        <ecNumber evidence="6">1.10.3.2</ecNumber>
    </recommendedName>
</protein>
<dbReference type="InterPro" id="IPR033138">
    <property type="entry name" value="Cu_oxidase_CS"/>
</dbReference>
<dbReference type="GO" id="GO:0046274">
    <property type="term" value="P:lignin catabolic process"/>
    <property type="evidence" value="ECO:0007669"/>
    <property type="project" value="UniProtKB-KW"/>
</dbReference>
<dbReference type="CDD" id="cd13901">
    <property type="entry name" value="CuRO_3_MaLCC_like"/>
    <property type="match status" value="1"/>
</dbReference>
<reference evidence="17" key="1">
    <citation type="submission" date="2019-07" db="EMBL/GenBank/DDBJ databases">
        <title>Hyphodiscus hymeniophilus genome sequencing and assembly.</title>
        <authorList>
            <person name="Kramer G."/>
            <person name="Nodwell J."/>
        </authorList>
    </citation>
    <scope>NUCLEOTIDE SEQUENCE</scope>
    <source>
        <strain evidence="17">ATCC 34498</strain>
    </source>
</reference>
<keyword evidence="11" id="KW-0186">Copper</keyword>
<dbReference type="FunFam" id="2.60.40.420:FF:000038">
    <property type="entry name" value="Extracellular dihydrogeodin oxidase/laccase"/>
    <property type="match status" value="1"/>
</dbReference>
<comment type="cofactor">
    <cofactor evidence="2">
        <name>Cu cation</name>
        <dbReference type="ChEBI" id="CHEBI:23378"/>
    </cofactor>
</comment>
<evidence type="ECO:0000256" key="1">
    <source>
        <dbReference type="ARBA" id="ARBA00000349"/>
    </source>
</evidence>
<sequence>MGAALTLIFALSQQQTNGSLIIDKFENFVLSRKLTMAHSNSNWGTLKAPTFPQFLTNNPLPFGFPWGQDTASGTNPYTQFPNTGVIRNYDFIISRRVLAPDGYQKNVLLINGAFPGPQIEANWGDTIQVTVHNQISGPEEGTALHWHGLLQKGSPFMDGVPAVDQCPIAPGSSFTYTFNADLYGTSWYHSHYSAQYSGGIVGSMIIHGPSNAKYDIDLGPVFLSDWFHKDYFSIVEEVVGNGTDSNTRPASDNNLINGKMNYNCSTVAAGDKTPCTNNAGISQFKLTSGKTHRMRLINAGSDGIQRFSIDGHNMTVIANDFVPIQPYTTNVVTLGIGQRSDVLVTANQGSSTSAFWMRSNISTPCTEALQPNAIAAIYYSNADTTKAPTSTAWNVPDPGTCANDALSLTTPYYSITPPSPATTRNLDISFTVNSTGHFRWQLDGTSFRANYNNPVLLLADKGNFTYPDEWNVKNFGSNSSIRIIVNNPTPASHPMHLHGHNMQILHEGPGNWDGVSISNANNPQRRDVQMVRANGHMVMQFNADNPGVWPFHCHIAWHTSGGLYANILERPADIASSAMSIPQVMQQTCTEWMKYTNMAVVDQIDSGV</sequence>
<evidence type="ECO:0000259" key="14">
    <source>
        <dbReference type="Pfam" id="PF00394"/>
    </source>
</evidence>
<dbReference type="PANTHER" id="PTHR11709">
    <property type="entry name" value="MULTI-COPPER OXIDASE"/>
    <property type="match status" value="1"/>
</dbReference>
<dbReference type="AlphaFoldDB" id="A0A9P7AYH2"/>
<dbReference type="GO" id="GO:0005576">
    <property type="term" value="C:extracellular region"/>
    <property type="evidence" value="ECO:0007669"/>
    <property type="project" value="UniProtKB-SubCell"/>
</dbReference>
<evidence type="ECO:0000256" key="9">
    <source>
        <dbReference type="ARBA" id="ARBA00022737"/>
    </source>
</evidence>